<evidence type="ECO:0000313" key="1">
    <source>
        <dbReference type="EMBL" id="KAJ8956416.1"/>
    </source>
</evidence>
<reference evidence="1" key="1">
    <citation type="journal article" date="2023" name="Insect Mol. Biol.">
        <title>Genome sequencing provides insights into the evolution of gene families encoding plant cell wall-degrading enzymes in longhorned beetles.</title>
        <authorList>
            <person name="Shin N.R."/>
            <person name="Okamura Y."/>
            <person name="Kirsch R."/>
            <person name="Pauchet Y."/>
        </authorList>
    </citation>
    <scope>NUCLEOTIDE SEQUENCE</scope>
    <source>
        <strain evidence="1">RBIC_L_NR</strain>
    </source>
</reference>
<comment type="caution">
    <text evidence="1">The sequence shown here is derived from an EMBL/GenBank/DDBJ whole genome shotgun (WGS) entry which is preliminary data.</text>
</comment>
<sequence length="87" mass="10279">MTFWARKKETAPILDLSKATANSKEEFRRLLEKVPDFKIKPERVPAEQIKIKDKNFKFKSGKKRIENYERAVCFYGSFTSGNEKFEN</sequence>
<dbReference type="AlphaFoldDB" id="A0AAV8YXP9"/>
<name>A0AAV8YXP9_9CUCU</name>
<protein>
    <submittedName>
        <fullName evidence="1">Uncharacterized protein</fullName>
    </submittedName>
</protein>
<keyword evidence="2" id="KW-1185">Reference proteome</keyword>
<gene>
    <name evidence="1" type="ORF">NQ314_006744</name>
</gene>
<evidence type="ECO:0000313" key="2">
    <source>
        <dbReference type="Proteomes" id="UP001162156"/>
    </source>
</evidence>
<accession>A0AAV8YXP9</accession>
<proteinExistence type="predicted"/>
<organism evidence="1 2">
    <name type="scientific">Rhamnusium bicolor</name>
    <dbReference type="NCBI Taxonomy" id="1586634"/>
    <lineage>
        <taxon>Eukaryota</taxon>
        <taxon>Metazoa</taxon>
        <taxon>Ecdysozoa</taxon>
        <taxon>Arthropoda</taxon>
        <taxon>Hexapoda</taxon>
        <taxon>Insecta</taxon>
        <taxon>Pterygota</taxon>
        <taxon>Neoptera</taxon>
        <taxon>Endopterygota</taxon>
        <taxon>Coleoptera</taxon>
        <taxon>Polyphaga</taxon>
        <taxon>Cucujiformia</taxon>
        <taxon>Chrysomeloidea</taxon>
        <taxon>Cerambycidae</taxon>
        <taxon>Lepturinae</taxon>
        <taxon>Rhagiini</taxon>
        <taxon>Rhamnusium</taxon>
    </lineage>
</organism>
<dbReference type="EMBL" id="JANEYF010001822">
    <property type="protein sequence ID" value="KAJ8956416.1"/>
    <property type="molecule type" value="Genomic_DNA"/>
</dbReference>
<dbReference type="Proteomes" id="UP001162156">
    <property type="component" value="Unassembled WGS sequence"/>
</dbReference>